<dbReference type="GO" id="GO:0003677">
    <property type="term" value="F:DNA binding"/>
    <property type="evidence" value="ECO:0007669"/>
    <property type="project" value="InterPro"/>
</dbReference>
<dbReference type="OrthoDB" id="408373at2759"/>
<name>A0A428P9V9_9HYPO</name>
<dbReference type="Pfam" id="PF04616">
    <property type="entry name" value="Glyco_hydro_43"/>
    <property type="match status" value="1"/>
</dbReference>
<dbReference type="InterPro" id="IPR051795">
    <property type="entry name" value="Glycosyl_Hydrlase_43"/>
</dbReference>
<dbReference type="GO" id="GO:0006351">
    <property type="term" value="P:DNA-templated transcription"/>
    <property type="evidence" value="ECO:0007669"/>
    <property type="project" value="InterPro"/>
</dbReference>
<proteinExistence type="inferred from homology"/>
<dbReference type="Pfam" id="PF17851">
    <property type="entry name" value="GH43_C2"/>
    <property type="match status" value="1"/>
</dbReference>
<evidence type="ECO:0000313" key="10">
    <source>
        <dbReference type="Proteomes" id="UP000288168"/>
    </source>
</evidence>
<comment type="similarity">
    <text evidence="1">Belongs to the glycosyl hydrolase 43 family.</text>
</comment>
<sequence>MPTPEIPSPSVSEYPDQAVTATASLTPRDEDVDEVQRSTERIPFVTSLPLSSPGQECRPMPVAEVTTLQTPSADTTTSFEFRPTRGSSSAVGLSLPLGHYPHNIHETLTSAIENLGLPLEQTVRQCLCLYMEQCFPISPIIHLASLKKHVDLLLPASRHLFQPAFPRMLPHDTEWPGPCINDMRAFTLVTSACANICSKIPTSVFTPGSTLVHHFLAASRGMLMCYEDQDVAHPDSSSLSIRVFQAVALHTLGKIRLSWYVLGHALRLALVMRLFDKASYSHLDQVESQLRKNVFWILYVSDKSASVLNSVPTTLHDAHLDGSLLTAVSADQDEDQPCLLEDADEPLYKAPYESQVHIGFRLSQRLWSLAADLLHDIRILSRLNSRTSSMSEPPPIDSFQQGIIQSYMEFCSALDAMPPWLCDPSSHTVQDAEQSVTNFQRRTFWIQRANLLVTFHCLRLVLLREASAQGLSALFGVTNNPNMLALRNTEISHELLTIVASTPFEALQANGEPLVEKLRQVGVILLEIAHRAESETLSSRAKLLFSTLLDAISKLDSKGCSSDELEISAEYSSQPTQSAAELSHTDTGEPSLSGYHPRLNGTGIRQNLTLHFHLQTADTFAHPSRLSLLPRSSSFAMHNETEYQNPIVPGFAPDPSVVHVDGVFYLATSSFHFFPGLPIYASRDLKEWKHIGNAINRPEQLSLYAASTKSVPLDTGHSMVASGGLFAPTIKYHRGVFYIVCTNAGHGGKTLRTDNFVIFTTDIWSSNWSDPIPIPFKGIDPGLFFDDDGRVYFHGCFLLDRTKQPSCTITQFEIDIETGTPISEQREIWQGHAKYDTEGPHIYKIGKWYYLLVAEGGTFEHHMLCISRSESVWGPYGDFKGNPILTADGKDGEYIQNAGHGDLFQDSNGQWWAAVLGVRNEKSCQPLGRETFLTTVDWPDGGWPVISQPTMKFTGPVATSFFQKSGEEIDTVGRWVSPARVEDLFIRDPELSRYKLPGSDQGPYTLLPSRDGFSAPMGTCTFIGRRQRSLNSTATTCIDIAAPESTACHGIKAGLAVYKDHMRHVYLSYDFDTRKVVCHARNASTGLDRTSTTTLQVREDAKTLGLKIMATSARYQLFARESTSAVEKEWQELGSCETVELAAREMTGPVFGTFAHTATTEGECIGVTFLDLDVKN</sequence>
<evidence type="ECO:0000256" key="7">
    <source>
        <dbReference type="SAM" id="MobiDB-lite"/>
    </source>
</evidence>
<dbReference type="GO" id="GO:0008270">
    <property type="term" value="F:zinc ion binding"/>
    <property type="evidence" value="ECO:0007669"/>
    <property type="project" value="InterPro"/>
</dbReference>
<organism evidence="9 10">
    <name type="scientific">Fusarium duplospermum</name>
    <dbReference type="NCBI Taxonomy" id="1325734"/>
    <lineage>
        <taxon>Eukaryota</taxon>
        <taxon>Fungi</taxon>
        <taxon>Dikarya</taxon>
        <taxon>Ascomycota</taxon>
        <taxon>Pezizomycotina</taxon>
        <taxon>Sordariomycetes</taxon>
        <taxon>Hypocreomycetidae</taxon>
        <taxon>Hypocreales</taxon>
        <taxon>Nectriaceae</taxon>
        <taxon>Fusarium</taxon>
        <taxon>Fusarium solani species complex</taxon>
    </lineage>
</organism>
<dbReference type="SMART" id="SM00906">
    <property type="entry name" value="Fungal_trans"/>
    <property type="match status" value="1"/>
</dbReference>
<dbReference type="EMBL" id="NKCI01000173">
    <property type="protein sequence ID" value="RSL49828.1"/>
    <property type="molecule type" value="Genomic_DNA"/>
</dbReference>
<dbReference type="GO" id="GO:0004553">
    <property type="term" value="F:hydrolase activity, hydrolyzing O-glycosyl compounds"/>
    <property type="evidence" value="ECO:0007669"/>
    <property type="project" value="InterPro"/>
</dbReference>
<keyword evidence="10" id="KW-1185">Reference proteome</keyword>
<comment type="caution">
    <text evidence="9">The sequence shown here is derived from an EMBL/GenBank/DDBJ whole genome shotgun (WGS) entry which is preliminary data.</text>
</comment>
<accession>A0A428P9V9</accession>
<dbReference type="CDD" id="cd12148">
    <property type="entry name" value="fungal_TF_MHR"/>
    <property type="match status" value="1"/>
</dbReference>
<dbReference type="STRING" id="1325734.A0A428P9V9"/>
<evidence type="ECO:0000256" key="2">
    <source>
        <dbReference type="ARBA" id="ARBA00022801"/>
    </source>
</evidence>
<feature type="active site" description="Proton donor" evidence="5">
    <location>
        <position position="838"/>
    </location>
</feature>
<dbReference type="CDD" id="cd18617">
    <property type="entry name" value="GH43_XynB-like"/>
    <property type="match status" value="1"/>
</dbReference>
<protein>
    <recommendedName>
        <fullName evidence="8">Xylanolytic transcriptional activator regulatory domain-containing protein</fullName>
    </recommendedName>
</protein>
<evidence type="ECO:0000256" key="4">
    <source>
        <dbReference type="ARBA" id="ARBA00023295"/>
    </source>
</evidence>
<evidence type="ECO:0000256" key="3">
    <source>
        <dbReference type="ARBA" id="ARBA00023242"/>
    </source>
</evidence>
<evidence type="ECO:0000256" key="1">
    <source>
        <dbReference type="ARBA" id="ARBA00009865"/>
    </source>
</evidence>
<reference evidence="9 10" key="1">
    <citation type="submission" date="2017-06" db="EMBL/GenBank/DDBJ databases">
        <title>Comparative genomic analysis of Ambrosia Fusariam Clade fungi.</title>
        <authorList>
            <person name="Stajich J.E."/>
            <person name="Carrillo J."/>
            <person name="Kijimoto T."/>
            <person name="Eskalen A."/>
            <person name="O'Donnell K."/>
            <person name="Kasson M."/>
        </authorList>
    </citation>
    <scope>NUCLEOTIDE SEQUENCE [LARGE SCALE GENOMIC DNA]</scope>
    <source>
        <strain evidence="9 10">NRRL62584</strain>
    </source>
</reference>
<evidence type="ECO:0000259" key="8">
    <source>
        <dbReference type="SMART" id="SM00906"/>
    </source>
</evidence>
<dbReference type="InterPro" id="IPR041542">
    <property type="entry name" value="GH43_C2"/>
</dbReference>
<evidence type="ECO:0000256" key="5">
    <source>
        <dbReference type="PIRSR" id="PIRSR606710-1"/>
    </source>
</evidence>
<dbReference type="InterPro" id="IPR013320">
    <property type="entry name" value="ConA-like_dom_sf"/>
</dbReference>
<feature type="region of interest" description="Disordered" evidence="7">
    <location>
        <begin position="572"/>
        <end position="598"/>
    </location>
</feature>
<dbReference type="InterPro" id="IPR023296">
    <property type="entry name" value="Glyco_hydro_beta-prop_sf"/>
</dbReference>
<feature type="active site" description="Proton acceptor" evidence="5">
    <location>
        <position position="654"/>
    </location>
</feature>
<dbReference type="AlphaFoldDB" id="A0A428P9V9"/>
<keyword evidence="3" id="KW-0539">Nucleus</keyword>
<dbReference type="Gene3D" id="2.60.120.200">
    <property type="match status" value="1"/>
</dbReference>
<dbReference type="SUPFAM" id="SSF49899">
    <property type="entry name" value="Concanavalin A-like lectins/glucanases"/>
    <property type="match status" value="1"/>
</dbReference>
<evidence type="ECO:0000313" key="9">
    <source>
        <dbReference type="EMBL" id="RSL49828.1"/>
    </source>
</evidence>
<feature type="domain" description="Xylanolytic transcriptional activator regulatory" evidence="8">
    <location>
        <begin position="258"/>
        <end position="331"/>
    </location>
</feature>
<dbReference type="PANTHER" id="PTHR42812:SF12">
    <property type="entry name" value="BETA-XYLOSIDASE-RELATED"/>
    <property type="match status" value="1"/>
</dbReference>
<gene>
    <name evidence="9" type="ORF">CEP54_012230</name>
</gene>
<dbReference type="InterPro" id="IPR006710">
    <property type="entry name" value="Glyco_hydro_43"/>
</dbReference>
<dbReference type="GO" id="GO:0005975">
    <property type="term" value="P:carbohydrate metabolic process"/>
    <property type="evidence" value="ECO:0007669"/>
    <property type="project" value="InterPro"/>
</dbReference>
<evidence type="ECO:0000256" key="6">
    <source>
        <dbReference type="PIRSR" id="PIRSR606710-2"/>
    </source>
</evidence>
<keyword evidence="2" id="KW-0378">Hydrolase</keyword>
<dbReference type="PANTHER" id="PTHR42812">
    <property type="entry name" value="BETA-XYLOSIDASE"/>
    <property type="match status" value="1"/>
</dbReference>
<dbReference type="SUPFAM" id="SSF75005">
    <property type="entry name" value="Arabinanase/levansucrase/invertase"/>
    <property type="match status" value="1"/>
</dbReference>
<dbReference type="Gene3D" id="2.115.10.20">
    <property type="entry name" value="Glycosyl hydrolase domain, family 43"/>
    <property type="match status" value="1"/>
</dbReference>
<dbReference type="Proteomes" id="UP000288168">
    <property type="component" value="Unassembled WGS sequence"/>
</dbReference>
<dbReference type="InterPro" id="IPR007219">
    <property type="entry name" value="XnlR_reg_dom"/>
</dbReference>
<dbReference type="Pfam" id="PF04082">
    <property type="entry name" value="Fungal_trans"/>
    <property type="match status" value="1"/>
</dbReference>
<keyword evidence="4" id="KW-0326">Glycosidase</keyword>
<feature type="site" description="Important for catalytic activity, responsible for pKa modulation of the active site Glu and correct orientation of both the proton donor and substrate" evidence="6">
    <location>
        <position position="780"/>
    </location>
</feature>